<dbReference type="OrthoDB" id="1195357at2"/>
<reference evidence="2 3" key="1">
    <citation type="submission" date="2019-08" db="EMBL/GenBank/DDBJ databases">
        <title>Seonamhaeicola sediminis sp. nov., isolated from marine sediment.</title>
        <authorList>
            <person name="Cao W.R."/>
        </authorList>
    </citation>
    <scope>NUCLEOTIDE SEQUENCE [LARGE SCALE GENOMIC DNA]</scope>
    <source>
        <strain evidence="2 3">B011</strain>
    </source>
</reference>
<name>A0A5D0IRY3_9FLAO</name>
<keyword evidence="3" id="KW-1185">Reference proteome</keyword>
<evidence type="ECO:0000313" key="2">
    <source>
        <dbReference type="EMBL" id="TYA84412.1"/>
    </source>
</evidence>
<dbReference type="Proteomes" id="UP000323930">
    <property type="component" value="Unassembled WGS sequence"/>
</dbReference>
<dbReference type="NCBIfam" id="TIGR04183">
    <property type="entry name" value="Por_Secre_tail"/>
    <property type="match status" value="1"/>
</dbReference>
<keyword evidence="1" id="KW-0732">Signal</keyword>
<dbReference type="EMBL" id="VSDQ01000409">
    <property type="protein sequence ID" value="TYA84412.1"/>
    <property type="molecule type" value="Genomic_DNA"/>
</dbReference>
<dbReference type="InterPro" id="IPR032675">
    <property type="entry name" value="LRR_dom_sf"/>
</dbReference>
<accession>A0A5D0IRY3</accession>
<organism evidence="2 3">
    <name type="scientific">Seonamhaeicola marinus</name>
    <dbReference type="NCBI Taxonomy" id="1912246"/>
    <lineage>
        <taxon>Bacteria</taxon>
        <taxon>Pseudomonadati</taxon>
        <taxon>Bacteroidota</taxon>
        <taxon>Flavobacteriia</taxon>
        <taxon>Flavobacteriales</taxon>
        <taxon>Flavobacteriaceae</taxon>
    </lineage>
</organism>
<evidence type="ECO:0000313" key="3">
    <source>
        <dbReference type="Proteomes" id="UP000323930"/>
    </source>
</evidence>
<dbReference type="AlphaFoldDB" id="A0A5D0IRY3"/>
<evidence type="ECO:0000256" key="1">
    <source>
        <dbReference type="ARBA" id="ARBA00022729"/>
    </source>
</evidence>
<protein>
    <submittedName>
        <fullName evidence="2">Leucine-rich repeat protein</fullName>
    </submittedName>
</protein>
<dbReference type="Gene3D" id="3.80.10.10">
    <property type="entry name" value="Ribonuclease Inhibitor"/>
    <property type="match status" value="1"/>
</dbReference>
<sequence length="306" mass="32822">MYLGFFILKNQNIMKKKLLFLTILLISVIGYSQTFTVQNSNFSFMFEITSPSTVSLKFYTPSDSNPYNVVIPASVSNGGTTYTVTSIDNFVFLSKAISSLSIPDSVISIGQFAFSSIGLTSVVLPSSLETIGDFAFQNNQFSVLTIPSNVTSIGNGAFIGNPLTSVTSLPSIPPSITTTSTSINDSFHSSGNRSGIDLIIPVGTTGAYVTDPGALWTGFNTVTESTSLSSLNFEKNNQIKLINRNNGLEVTSANSATLKNYTIYNMTGAKISQGSETSISIGTLSKGIYIVELQFNEGRLAKKFIK</sequence>
<dbReference type="InterPro" id="IPR026906">
    <property type="entry name" value="LRR_5"/>
</dbReference>
<dbReference type="Pfam" id="PF13306">
    <property type="entry name" value="LRR_5"/>
    <property type="match status" value="1"/>
</dbReference>
<comment type="caution">
    <text evidence="2">The sequence shown here is derived from an EMBL/GenBank/DDBJ whole genome shotgun (WGS) entry which is preliminary data.</text>
</comment>
<gene>
    <name evidence="2" type="ORF">FUA24_07140</name>
</gene>
<dbReference type="InterPro" id="IPR026444">
    <property type="entry name" value="Secre_tail"/>
</dbReference>
<proteinExistence type="predicted"/>